<comment type="caution">
    <text evidence="3">The sequence shown here is derived from an EMBL/GenBank/DDBJ whole genome shotgun (WGS) entry which is preliminary data.</text>
</comment>
<sequence length="105" mass="11747">KELAESMKLMRIDSEMMGLWAITAGVLNMGNIEFKKEGDGFASVKNPDVVKKVADLWGISDKALAERLTTAAMVVMKKNITKKVNSDEAATNRKMFLRTKFFVFV</sequence>
<keyword evidence="1" id="KW-0009">Actin-binding</keyword>
<proteinExistence type="inferred from homology"/>
<dbReference type="InterPro" id="IPR027417">
    <property type="entry name" value="P-loop_NTPase"/>
</dbReference>
<dbReference type="GO" id="GO:0003779">
    <property type="term" value="F:actin binding"/>
    <property type="evidence" value="ECO:0007669"/>
    <property type="project" value="UniProtKB-KW"/>
</dbReference>
<dbReference type="GO" id="GO:0016459">
    <property type="term" value="C:myosin complex"/>
    <property type="evidence" value="ECO:0007669"/>
    <property type="project" value="UniProtKB-KW"/>
</dbReference>
<keyword evidence="1" id="KW-0505">Motor protein</keyword>
<dbReference type="OrthoDB" id="6108017at2759"/>
<dbReference type="SUPFAM" id="SSF52540">
    <property type="entry name" value="P-loop containing nucleoside triphosphate hydrolases"/>
    <property type="match status" value="1"/>
</dbReference>
<reference evidence="3 4" key="1">
    <citation type="journal article" date="2013" name="Curr. Biol.">
        <title>The Genome of the Foraminiferan Reticulomyxa filosa.</title>
        <authorList>
            <person name="Glockner G."/>
            <person name="Hulsmann N."/>
            <person name="Schleicher M."/>
            <person name="Noegel A.A."/>
            <person name="Eichinger L."/>
            <person name="Gallinger C."/>
            <person name="Pawlowski J."/>
            <person name="Sierra R."/>
            <person name="Euteneuer U."/>
            <person name="Pillet L."/>
            <person name="Moustafa A."/>
            <person name="Platzer M."/>
            <person name="Groth M."/>
            <person name="Szafranski K."/>
            <person name="Schliwa M."/>
        </authorList>
    </citation>
    <scope>NUCLEOTIDE SEQUENCE [LARGE SCALE GENOMIC DNA]</scope>
</reference>
<dbReference type="EMBL" id="ASPP01034204">
    <property type="protein sequence ID" value="ETO03077.1"/>
    <property type="molecule type" value="Genomic_DNA"/>
</dbReference>
<dbReference type="GO" id="GO:0005524">
    <property type="term" value="F:ATP binding"/>
    <property type="evidence" value="ECO:0007669"/>
    <property type="project" value="InterPro"/>
</dbReference>
<keyword evidence="4" id="KW-1185">Reference proteome</keyword>
<evidence type="ECO:0000313" key="4">
    <source>
        <dbReference type="Proteomes" id="UP000023152"/>
    </source>
</evidence>
<feature type="non-terminal residue" evidence="3">
    <location>
        <position position="1"/>
    </location>
</feature>
<dbReference type="PROSITE" id="PS51456">
    <property type="entry name" value="MYOSIN_MOTOR"/>
    <property type="match status" value="1"/>
</dbReference>
<dbReference type="Proteomes" id="UP000023152">
    <property type="component" value="Unassembled WGS sequence"/>
</dbReference>
<evidence type="ECO:0000313" key="3">
    <source>
        <dbReference type="EMBL" id="ETO03077.1"/>
    </source>
</evidence>
<feature type="domain" description="Myosin motor" evidence="2">
    <location>
        <begin position="1"/>
        <end position="105"/>
    </location>
</feature>
<comment type="similarity">
    <text evidence="1">Belongs to the TRAFAC class myosin-kinesin ATPase superfamily. Myosin family.</text>
</comment>
<protein>
    <recommendedName>
        <fullName evidence="2">Myosin motor domain-containing protein</fullName>
    </recommendedName>
</protein>
<comment type="caution">
    <text evidence="1">Lacks conserved residue(s) required for the propagation of feature annotation.</text>
</comment>
<gene>
    <name evidence="3" type="ORF">RFI_34332</name>
</gene>
<accession>X6LPK6</accession>
<dbReference type="AlphaFoldDB" id="X6LPK6"/>
<dbReference type="InterPro" id="IPR001609">
    <property type="entry name" value="Myosin_head_motor_dom-like"/>
</dbReference>
<dbReference type="Pfam" id="PF00063">
    <property type="entry name" value="Myosin_head"/>
    <property type="match status" value="1"/>
</dbReference>
<keyword evidence="1" id="KW-0518">Myosin</keyword>
<dbReference type="Gene3D" id="1.20.120.720">
    <property type="entry name" value="Myosin VI head, motor domain, U50 subdomain"/>
    <property type="match status" value="1"/>
</dbReference>
<organism evidence="3 4">
    <name type="scientific">Reticulomyxa filosa</name>
    <dbReference type="NCBI Taxonomy" id="46433"/>
    <lineage>
        <taxon>Eukaryota</taxon>
        <taxon>Sar</taxon>
        <taxon>Rhizaria</taxon>
        <taxon>Retaria</taxon>
        <taxon>Foraminifera</taxon>
        <taxon>Monothalamids</taxon>
        <taxon>Reticulomyxidae</taxon>
        <taxon>Reticulomyxa</taxon>
    </lineage>
</organism>
<evidence type="ECO:0000256" key="1">
    <source>
        <dbReference type="PROSITE-ProRule" id="PRU00782"/>
    </source>
</evidence>
<dbReference type="GO" id="GO:0003774">
    <property type="term" value="F:cytoskeletal motor activity"/>
    <property type="evidence" value="ECO:0007669"/>
    <property type="project" value="InterPro"/>
</dbReference>
<name>X6LPK6_RETFI</name>
<evidence type="ECO:0000259" key="2">
    <source>
        <dbReference type="PROSITE" id="PS51456"/>
    </source>
</evidence>